<dbReference type="EMBL" id="JBHTNZ010000006">
    <property type="protein sequence ID" value="MFD1461130.1"/>
    <property type="molecule type" value="Genomic_DNA"/>
</dbReference>
<comment type="similarity">
    <text evidence="1">Belongs to the FAH family.</text>
</comment>
<dbReference type="GO" id="GO:0016787">
    <property type="term" value="F:hydrolase activity"/>
    <property type="evidence" value="ECO:0007669"/>
    <property type="project" value="UniProtKB-KW"/>
</dbReference>
<reference evidence="5" key="1">
    <citation type="journal article" date="2019" name="Int. J. Syst. Evol. Microbiol.">
        <title>The Global Catalogue of Microorganisms (GCM) 10K type strain sequencing project: providing services to taxonomists for standard genome sequencing and annotation.</title>
        <authorList>
            <consortium name="The Broad Institute Genomics Platform"/>
            <consortium name="The Broad Institute Genome Sequencing Center for Infectious Disease"/>
            <person name="Wu L."/>
            <person name="Ma J."/>
        </authorList>
    </citation>
    <scope>NUCLEOTIDE SEQUENCE [LARGE SCALE GENOMIC DNA]</scope>
    <source>
        <strain evidence="5">CCM 9147</strain>
    </source>
</reference>
<keyword evidence="4" id="KW-0378">Hydrolase</keyword>
<feature type="domain" description="Fumarylacetoacetase-like C-terminal" evidence="3">
    <location>
        <begin position="8"/>
        <end position="193"/>
    </location>
</feature>
<comment type="caution">
    <text evidence="4">The sequence shown here is derived from an EMBL/GenBank/DDBJ whole genome shotgun (WGS) entry which is preliminary data.</text>
</comment>
<sequence length="207" mass="22605">MSVEIRNVYCVGRNYKLHAEELGNDVPAEPMIFMKPSHAVVPLDGATLELPQGKGDIHFETELVVSVGRNYEPGMSADTCLNAFALGIDFTLRDVQSALKKKGHPWTAAKGFKSSAPVTPFLPLTSLDMLEQQDFTLLKNGHEVQRGHIRDMIFSIQHIVEFIAAHYGLGEGDIIFTGTPAGVGPITSGDRFELFWGNDCQGSCTIA</sequence>
<dbReference type="RefSeq" id="WP_229526061.1">
    <property type="nucleotide sequence ID" value="NZ_JAFFQR010000112.1"/>
</dbReference>
<evidence type="ECO:0000313" key="5">
    <source>
        <dbReference type="Proteomes" id="UP001597340"/>
    </source>
</evidence>
<name>A0ABW4DD77_9BACL</name>
<evidence type="ECO:0000259" key="3">
    <source>
        <dbReference type="Pfam" id="PF01557"/>
    </source>
</evidence>
<dbReference type="PANTHER" id="PTHR11820">
    <property type="entry name" value="ACYLPYRUVASE"/>
    <property type="match status" value="1"/>
</dbReference>
<dbReference type="Gene3D" id="3.90.850.10">
    <property type="entry name" value="Fumarylacetoacetase-like, C-terminal domain"/>
    <property type="match status" value="1"/>
</dbReference>
<accession>A0ABW4DD77</accession>
<keyword evidence="5" id="KW-1185">Reference proteome</keyword>
<organism evidence="4 5">
    <name type="scientific">Paenibacillus farraposensis</name>
    <dbReference type="NCBI Taxonomy" id="2807095"/>
    <lineage>
        <taxon>Bacteria</taxon>
        <taxon>Bacillati</taxon>
        <taxon>Bacillota</taxon>
        <taxon>Bacilli</taxon>
        <taxon>Bacillales</taxon>
        <taxon>Paenibacillaceae</taxon>
        <taxon>Paenibacillus</taxon>
    </lineage>
</organism>
<protein>
    <submittedName>
        <fullName evidence="4">Fumarylacetoacetate hydrolase family protein</fullName>
    </submittedName>
</protein>
<keyword evidence="2" id="KW-0479">Metal-binding</keyword>
<evidence type="ECO:0000313" key="4">
    <source>
        <dbReference type="EMBL" id="MFD1461130.1"/>
    </source>
</evidence>
<evidence type="ECO:0000256" key="2">
    <source>
        <dbReference type="ARBA" id="ARBA00022723"/>
    </source>
</evidence>
<dbReference type="InterPro" id="IPR036663">
    <property type="entry name" value="Fumarylacetoacetase_C_sf"/>
</dbReference>
<dbReference type="PANTHER" id="PTHR11820:SF7">
    <property type="entry name" value="ACYLPYRUVASE FAHD1, MITOCHONDRIAL"/>
    <property type="match status" value="1"/>
</dbReference>
<dbReference type="InterPro" id="IPR011234">
    <property type="entry name" value="Fumarylacetoacetase-like_C"/>
</dbReference>
<gene>
    <name evidence="4" type="ORF">ACFQ5D_06670</name>
</gene>
<proteinExistence type="inferred from homology"/>
<dbReference type="Pfam" id="PF01557">
    <property type="entry name" value="FAA_hydrolase"/>
    <property type="match status" value="1"/>
</dbReference>
<dbReference type="SUPFAM" id="SSF56529">
    <property type="entry name" value="FAH"/>
    <property type="match status" value="1"/>
</dbReference>
<evidence type="ECO:0000256" key="1">
    <source>
        <dbReference type="ARBA" id="ARBA00010211"/>
    </source>
</evidence>
<dbReference type="Proteomes" id="UP001597340">
    <property type="component" value="Unassembled WGS sequence"/>
</dbReference>